<dbReference type="STRING" id="436010.A0A166HMY5"/>
<evidence type="ECO:0000259" key="1">
    <source>
        <dbReference type="PROSITE" id="PS50097"/>
    </source>
</evidence>
<reference evidence="2 3" key="1">
    <citation type="journal article" date="2016" name="Mol. Biol. Evol.">
        <title>Comparative Genomics of Early-Diverging Mushroom-Forming Fungi Provides Insights into the Origins of Lignocellulose Decay Capabilities.</title>
        <authorList>
            <person name="Nagy L.G."/>
            <person name="Riley R."/>
            <person name="Tritt A."/>
            <person name="Adam C."/>
            <person name="Daum C."/>
            <person name="Floudas D."/>
            <person name="Sun H."/>
            <person name="Yadav J.S."/>
            <person name="Pangilinan J."/>
            <person name="Larsson K.H."/>
            <person name="Matsuura K."/>
            <person name="Barry K."/>
            <person name="Labutti K."/>
            <person name="Kuo R."/>
            <person name="Ohm R.A."/>
            <person name="Bhattacharya S.S."/>
            <person name="Shirouzu T."/>
            <person name="Yoshinaga Y."/>
            <person name="Martin F.M."/>
            <person name="Grigoriev I.V."/>
            <person name="Hibbett D.S."/>
        </authorList>
    </citation>
    <scope>NUCLEOTIDE SEQUENCE [LARGE SCALE GENOMIC DNA]</scope>
    <source>
        <strain evidence="2 3">CBS 109695</strain>
    </source>
</reference>
<sequence length="327" mass="37243">MSSENRSNPGDHIDLVRSDVWYDDGNVVLQAQNAQFKIHKSILVHSSAVFRDMLSLPQPPLEDTYVVDGCPVVHLSDSAEEVRYILQAIFQRKYVADEEKIPFAVMSAFLSLGGKYNIPKLRTEATKKLYREFPINLRDMDALGKAWATIDTSEVKNEYMELVILARRERVLSVLPSLLYQCCKCYSVSEILQGLVRNNGSPLLLSPEDQLACLAGHRKLCEAQTKTTFDWAFGAFTSQDITSRKCRSSIQCDHARRQFLSTARLYPVSDVRGLIRWRDSFSKGLCATCAIKAKEHHNMGRAKFWERLPVLLGLPPWSELKKEREEV</sequence>
<accession>A0A166HMY5</accession>
<dbReference type="EMBL" id="KV417567">
    <property type="protein sequence ID" value="KZP19037.1"/>
    <property type="molecule type" value="Genomic_DNA"/>
</dbReference>
<dbReference type="SUPFAM" id="SSF54695">
    <property type="entry name" value="POZ domain"/>
    <property type="match status" value="1"/>
</dbReference>
<dbReference type="OrthoDB" id="3217871at2759"/>
<dbReference type="Proteomes" id="UP000076532">
    <property type="component" value="Unassembled WGS sequence"/>
</dbReference>
<dbReference type="SMART" id="SM00225">
    <property type="entry name" value="BTB"/>
    <property type="match status" value="1"/>
</dbReference>
<keyword evidence="3" id="KW-1185">Reference proteome</keyword>
<dbReference type="PROSITE" id="PS50097">
    <property type="entry name" value="BTB"/>
    <property type="match status" value="1"/>
</dbReference>
<dbReference type="AlphaFoldDB" id="A0A166HMY5"/>
<dbReference type="InterPro" id="IPR011333">
    <property type="entry name" value="SKP1/BTB/POZ_sf"/>
</dbReference>
<dbReference type="Gene3D" id="3.30.710.10">
    <property type="entry name" value="Potassium Channel Kv1.1, Chain A"/>
    <property type="match status" value="1"/>
</dbReference>
<organism evidence="2 3">
    <name type="scientific">Athelia psychrophila</name>
    <dbReference type="NCBI Taxonomy" id="1759441"/>
    <lineage>
        <taxon>Eukaryota</taxon>
        <taxon>Fungi</taxon>
        <taxon>Dikarya</taxon>
        <taxon>Basidiomycota</taxon>
        <taxon>Agaricomycotina</taxon>
        <taxon>Agaricomycetes</taxon>
        <taxon>Agaricomycetidae</taxon>
        <taxon>Atheliales</taxon>
        <taxon>Atheliaceae</taxon>
        <taxon>Athelia</taxon>
    </lineage>
</organism>
<proteinExistence type="predicted"/>
<dbReference type="CDD" id="cd18186">
    <property type="entry name" value="BTB_POZ_ZBTB_KLHL-like"/>
    <property type="match status" value="1"/>
</dbReference>
<feature type="domain" description="BTB" evidence="1">
    <location>
        <begin position="25"/>
        <end position="98"/>
    </location>
</feature>
<evidence type="ECO:0000313" key="3">
    <source>
        <dbReference type="Proteomes" id="UP000076532"/>
    </source>
</evidence>
<name>A0A166HMY5_9AGAM</name>
<dbReference type="Pfam" id="PF00651">
    <property type="entry name" value="BTB"/>
    <property type="match status" value="1"/>
</dbReference>
<dbReference type="InterPro" id="IPR000210">
    <property type="entry name" value="BTB/POZ_dom"/>
</dbReference>
<evidence type="ECO:0000313" key="2">
    <source>
        <dbReference type="EMBL" id="KZP19037.1"/>
    </source>
</evidence>
<gene>
    <name evidence="2" type="ORF">FIBSPDRAFT_1045789</name>
</gene>
<protein>
    <recommendedName>
        <fullName evidence="1">BTB domain-containing protein</fullName>
    </recommendedName>
</protein>